<sequence length="130" mass="14682">MSALSTFIKQRSTFSRINTQNYYQNLYSLRKFSIYQSNKKPIEKADQQIPFTVSKDNLKVGCKVIYHPVGGSSTTSEGIVKGIITEPEPAGSTQVEVKASDEHPRILIENLNTRKETAYKLENIEKIIEA</sequence>
<dbReference type="OrthoDB" id="10052172at2759"/>
<dbReference type="Proteomes" id="UP000789706">
    <property type="component" value="Unassembled WGS sequence"/>
</dbReference>
<evidence type="ECO:0000313" key="2">
    <source>
        <dbReference type="EMBL" id="CAG8436179.1"/>
    </source>
</evidence>
<evidence type="ECO:0000259" key="1">
    <source>
        <dbReference type="Pfam" id="PF11160"/>
    </source>
</evidence>
<gene>
    <name evidence="2" type="ORF">DEBURN_LOCUS989</name>
</gene>
<name>A0A9N8V3F4_9GLOM</name>
<accession>A0A9N8V3F4</accession>
<evidence type="ECO:0000313" key="3">
    <source>
        <dbReference type="Proteomes" id="UP000789706"/>
    </source>
</evidence>
<dbReference type="InterPro" id="IPR021331">
    <property type="entry name" value="Hva1_TUDOR"/>
</dbReference>
<proteinExistence type="predicted"/>
<dbReference type="AlphaFoldDB" id="A0A9N8V3F4"/>
<protein>
    <submittedName>
        <fullName evidence="2">9505_t:CDS:1</fullName>
    </submittedName>
</protein>
<dbReference type="EMBL" id="CAJVPK010000036">
    <property type="protein sequence ID" value="CAG8436179.1"/>
    <property type="molecule type" value="Genomic_DNA"/>
</dbReference>
<dbReference type="Pfam" id="PF11160">
    <property type="entry name" value="Hva1_TUDOR"/>
    <property type="match status" value="1"/>
</dbReference>
<organism evidence="2 3">
    <name type="scientific">Diversispora eburnea</name>
    <dbReference type="NCBI Taxonomy" id="1213867"/>
    <lineage>
        <taxon>Eukaryota</taxon>
        <taxon>Fungi</taxon>
        <taxon>Fungi incertae sedis</taxon>
        <taxon>Mucoromycota</taxon>
        <taxon>Glomeromycotina</taxon>
        <taxon>Glomeromycetes</taxon>
        <taxon>Diversisporales</taxon>
        <taxon>Diversisporaceae</taxon>
        <taxon>Diversispora</taxon>
    </lineage>
</organism>
<feature type="domain" description="Hypervirulence associated protein TUDOR" evidence="1">
    <location>
        <begin position="61"/>
        <end position="123"/>
    </location>
</feature>
<reference evidence="2" key="1">
    <citation type="submission" date="2021-06" db="EMBL/GenBank/DDBJ databases">
        <authorList>
            <person name="Kallberg Y."/>
            <person name="Tangrot J."/>
            <person name="Rosling A."/>
        </authorList>
    </citation>
    <scope>NUCLEOTIDE SEQUENCE</scope>
    <source>
        <strain evidence="2">AZ414A</strain>
    </source>
</reference>
<comment type="caution">
    <text evidence="2">The sequence shown here is derived from an EMBL/GenBank/DDBJ whole genome shotgun (WGS) entry which is preliminary data.</text>
</comment>
<keyword evidence="3" id="KW-1185">Reference proteome</keyword>